<keyword evidence="2" id="KW-1185">Reference proteome</keyword>
<organism evidence="1 2">
    <name type="scientific">Cetraspora pellucida</name>
    <dbReference type="NCBI Taxonomy" id="1433469"/>
    <lineage>
        <taxon>Eukaryota</taxon>
        <taxon>Fungi</taxon>
        <taxon>Fungi incertae sedis</taxon>
        <taxon>Mucoromycota</taxon>
        <taxon>Glomeromycotina</taxon>
        <taxon>Glomeromycetes</taxon>
        <taxon>Diversisporales</taxon>
        <taxon>Gigasporaceae</taxon>
        <taxon>Cetraspora</taxon>
    </lineage>
</organism>
<evidence type="ECO:0000313" key="1">
    <source>
        <dbReference type="EMBL" id="CAG8686788.1"/>
    </source>
</evidence>
<feature type="non-terminal residue" evidence="1">
    <location>
        <position position="1"/>
    </location>
</feature>
<reference evidence="1" key="1">
    <citation type="submission" date="2021-06" db="EMBL/GenBank/DDBJ databases">
        <authorList>
            <person name="Kallberg Y."/>
            <person name="Tangrot J."/>
            <person name="Rosling A."/>
        </authorList>
    </citation>
    <scope>NUCLEOTIDE SEQUENCE</scope>
    <source>
        <strain evidence="1">28 12/20/2015</strain>
    </source>
</reference>
<accession>A0ACA9P1G7</accession>
<proteinExistence type="predicted"/>
<gene>
    <name evidence="1" type="ORF">SPELUC_LOCUS10500</name>
</gene>
<protein>
    <submittedName>
        <fullName evidence="1">13960_t:CDS:1</fullName>
    </submittedName>
</protein>
<evidence type="ECO:0000313" key="2">
    <source>
        <dbReference type="Proteomes" id="UP000789366"/>
    </source>
</evidence>
<sequence length="133" mass="15012">MASYKVVSLKIAMFKLNAAKAFHVVDASGIMNSRSLNLPQKVFLKGFYPQNIFQEFSLSAFEKEDVILATSKFRIIECINENDEKIPALKILLNDLVRFNIDPSDIPKFPIMINMTAVVQEPSITKNDDTVTI</sequence>
<dbReference type="EMBL" id="CAJVPW010019734">
    <property type="protein sequence ID" value="CAG8686788.1"/>
    <property type="molecule type" value="Genomic_DNA"/>
</dbReference>
<comment type="caution">
    <text evidence="1">The sequence shown here is derived from an EMBL/GenBank/DDBJ whole genome shotgun (WGS) entry which is preliminary data.</text>
</comment>
<dbReference type="Proteomes" id="UP000789366">
    <property type="component" value="Unassembled WGS sequence"/>
</dbReference>
<name>A0ACA9P1G7_9GLOM</name>